<feature type="region of interest" description="Disordered" evidence="1">
    <location>
        <begin position="1"/>
        <end position="36"/>
    </location>
</feature>
<gene>
    <name evidence="2" type="ORF">SPSC_04101</name>
</gene>
<feature type="region of interest" description="Disordered" evidence="1">
    <location>
        <begin position="66"/>
        <end position="94"/>
    </location>
</feature>
<accession>A0A127ZER3</accession>
<organism evidence="2">
    <name type="scientific">Sporisorium scitamineum</name>
    <dbReference type="NCBI Taxonomy" id="49012"/>
    <lineage>
        <taxon>Eukaryota</taxon>
        <taxon>Fungi</taxon>
        <taxon>Dikarya</taxon>
        <taxon>Basidiomycota</taxon>
        <taxon>Ustilaginomycotina</taxon>
        <taxon>Ustilaginomycetes</taxon>
        <taxon>Ustilaginales</taxon>
        <taxon>Ustilaginaceae</taxon>
        <taxon>Sporisorium</taxon>
    </lineage>
</organism>
<evidence type="ECO:0000313" key="2">
    <source>
        <dbReference type="EMBL" id="CDU24600.1"/>
    </source>
</evidence>
<dbReference type="EMBL" id="LK056676">
    <property type="protein sequence ID" value="CDU24600.1"/>
    <property type="molecule type" value="Genomic_DNA"/>
</dbReference>
<evidence type="ECO:0000256" key="1">
    <source>
        <dbReference type="SAM" id="MobiDB-lite"/>
    </source>
</evidence>
<sequence length="94" mass="9675">MNAIARRAFSSRSAIRAPPAPSSAVPMDSAPRTARTARAGRVAMLPKASEPVAAPASVSRVSTSAPLSQDVFPQPGSISTALEQPNVLRIGDSH</sequence>
<reference evidence="2" key="1">
    <citation type="submission" date="2014-06" db="EMBL/GenBank/DDBJ databases">
        <authorList>
            <person name="Ju J."/>
            <person name="Zhang J."/>
        </authorList>
    </citation>
    <scope>NUCLEOTIDE SEQUENCE</scope>
    <source>
        <strain evidence="2">SscI8</strain>
    </source>
</reference>
<protein>
    <submittedName>
        <fullName evidence="2">Uncharacterized protein</fullName>
    </submittedName>
</protein>
<dbReference type="AlphaFoldDB" id="A0A127ZER3"/>
<name>A0A127ZER3_9BASI</name>
<proteinExistence type="predicted"/>